<comment type="caution">
    <text evidence="2">The sequence shown here is derived from an EMBL/GenBank/DDBJ whole genome shotgun (WGS) entry which is preliminary data.</text>
</comment>
<dbReference type="AlphaFoldDB" id="A0A813J6N9"/>
<reference evidence="2" key="1">
    <citation type="submission" date="2021-02" db="EMBL/GenBank/DDBJ databases">
        <authorList>
            <person name="Dougan E. K."/>
            <person name="Rhodes N."/>
            <person name="Thang M."/>
            <person name="Chan C."/>
        </authorList>
    </citation>
    <scope>NUCLEOTIDE SEQUENCE</scope>
</reference>
<feature type="region of interest" description="Disordered" evidence="1">
    <location>
        <begin position="66"/>
        <end position="125"/>
    </location>
</feature>
<gene>
    <name evidence="2" type="ORF">PGLA2088_LOCUS15587</name>
</gene>
<feature type="compositionally biased region" description="Low complexity" evidence="1">
    <location>
        <begin position="72"/>
        <end position="81"/>
    </location>
</feature>
<feature type="compositionally biased region" description="Polar residues" evidence="1">
    <location>
        <begin position="209"/>
        <end position="221"/>
    </location>
</feature>
<feature type="region of interest" description="Disordered" evidence="1">
    <location>
        <begin position="241"/>
        <end position="321"/>
    </location>
</feature>
<protein>
    <submittedName>
        <fullName evidence="2">Uncharacterized protein</fullName>
    </submittedName>
</protein>
<feature type="region of interest" description="Disordered" evidence="1">
    <location>
        <begin position="154"/>
        <end position="223"/>
    </location>
</feature>
<sequence>SNPQSLRQVMCDFVDGHIPAVTFRLQLQRFDVVITPMLDKLIRTHECDNCVTFGDLARLMLRQDRDAPVEPSQGRGFSSAGSSGGRSGAVTPTPSSRSGRLFAPPPREGGGMQFPSGFRADDARSVASQSEYSCASAQRSQVQPPYAIGQDLLPSQQRSQQQHRQHTSQTQQFQAHEQQRQLQPQRARSTSGAQTRAPGHHGDILGWNQPATQVPSTSSSRMHVRAPGTSAKEQATMLHWPQERGEGAQPQLGRPGRRLYDRGVNSEKAPFGTISDVSPPGQYQSSLASPFGTDQDMRLRRPEEAGTDEYRPAMSRGPHRR</sequence>
<feature type="compositionally biased region" description="Polar residues" evidence="1">
    <location>
        <begin position="173"/>
        <end position="194"/>
    </location>
</feature>
<proteinExistence type="predicted"/>
<evidence type="ECO:0000313" key="2">
    <source>
        <dbReference type="EMBL" id="CAE8664444.1"/>
    </source>
</evidence>
<dbReference type="Proteomes" id="UP000626109">
    <property type="component" value="Unassembled WGS sequence"/>
</dbReference>
<evidence type="ECO:0000313" key="3">
    <source>
        <dbReference type="Proteomes" id="UP000626109"/>
    </source>
</evidence>
<accession>A0A813J6N9</accession>
<feature type="non-terminal residue" evidence="2">
    <location>
        <position position="1"/>
    </location>
</feature>
<feature type="compositionally biased region" description="Basic and acidic residues" evidence="1">
    <location>
        <begin position="295"/>
        <end position="311"/>
    </location>
</feature>
<dbReference type="EMBL" id="CAJNNW010019367">
    <property type="protein sequence ID" value="CAE8664444.1"/>
    <property type="molecule type" value="Genomic_DNA"/>
</dbReference>
<organism evidence="2 3">
    <name type="scientific">Polarella glacialis</name>
    <name type="common">Dinoflagellate</name>
    <dbReference type="NCBI Taxonomy" id="89957"/>
    <lineage>
        <taxon>Eukaryota</taxon>
        <taxon>Sar</taxon>
        <taxon>Alveolata</taxon>
        <taxon>Dinophyceae</taxon>
        <taxon>Suessiales</taxon>
        <taxon>Suessiaceae</taxon>
        <taxon>Polarella</taxon>
    </lineage>
</organism>
<evidence type="ECO:0000256" key="1">
    <source>
        <dbReference type="SAM" id="MobiDB-lite"/>
    </source>
</evidence>
<name>A0A813J6N9_POLGL</name>